<dbReference type="PANTHER" id="PTHR18896">
    <property type="entry name" value="PHOSPHOLIPASE D"/>
    <property type="match status" value="1"/>
</dbReference>
<reference evidence="7 8" key="1">
    <citation type="journal article" date="2016" name="Mol. Biol. Evol.">
        <title>Comparative Genomics of Early-Diverging Mushroom-Forming Fungi Provides Insights into the Origins of Lignocellulose Decay Capabilities.</title>
        <authorList>
            <person name="Nagy L.G."/>
            <person name="Riley R."/>
            <person name="Tritt A."/>
            <person name="Adam C."/>
            <person name="Daum C."/>
            <person name="Floudas D."/>
            <person name="Sun H."/>
            <person name="Yadav J.S."/>
            <person name="Pangilinan J."/>
            <person name="Larsson K.H."/>
            <person name="Matsuura K."/>
            <person name="Barry K."/>
            <person name="Labutti K."/>
            <person name="Kuo R."/>
            <person name="Ohm R.A."/>
            <person name="Bhattacharya S.S."/>
            <person name="Shirouzu T."/>
            <person name="Yoshinaga Y."/>
            <person name="Martin F.M."/>
            <person name="Grigoriev I.V."/>
            <person name="Hibbett D.S."/>
        </authorList>
    </citation>
    <scope>NUCLEOTIDE SEQUENCE [LARGE SCALE GENOMIC DNA]</scope>
    <source>
        <strain evidence="7 8">CBS 109695</strain>
    </source>
</reference>
<dbReference type="InterPro" id="IPR025202">
    <property type="entry name" value="PLD-like_dom"/>
</dbReference>
<keyword evidence="2 5" id="KW-0378">Hydrolase</keyword>
<dbReference type="InterPro" id="IPR015679">
    <property type="entry name" value="PLipase_D_fam"/>
</dbReference>
<dbReference type="CDD" id="cd09141">
    <property type="entry name" value="PLDc_vPLD1_2_yPLD_like_2"/>
    <property type="match status" value="1"/>
</dbReference>
<dbReference type="OrthoDB" id="14911at2759"/>
<dbReference type="Pfam" id="PF00614">
    <property type="entry name" value="PLDc"/>
    <property type="match status" value="1"/>
</dbReference>
<keyword evidence="8" id="KW-1185">Reference proteome</keyword>
<dbReference type="SMART" id="SM00155">
    <property type="entry name" value="PLDc"/>
    <property type="match status" value="2"/>
</dbReference>
<feature type="domain" description="PLD phosphodiesterase" evidence="6">
    <location>
        <begin position="182"/>
        <end position="209"/>
    </location>
</feature>
<dbReference type="PIRSF" id="PIRSF009376">
    <property type="entry name" value="Phospholipase_D_euk"/>
    <property type="match status" value="1"/>
</dbReference>
<evidence type="ECO:0000256" key="1">
    <source>
        <dbReference type="ARBA" id="ARBA00022737"/>
    </source>
</evidence>
<dbReference type="Pfam" id="PF13091">
    <property type="entry name" value="PLDc_2"/>
    <property type="match status" value="1"/>
</dbReference>
<dbReference type="InterPro" id="IPR001736">
    <property type="entry name" value="PLipase_D/transphosphatidylase"/>
</dbReference>
<dbReference type="EMBL" id="KV417630">
    <property type="protein sequence ID" value="KZP13591.1"/>
    <property type="molecule type" value="Genomic_DNA"/>
</dbReference>
<evidence type="ECO:0000313" key="7">
    <source>
        <dbReference type="EMBL" id="KZP13591.1"/>
    </source>
</evidence>
<name>A0A166CEZ5_9AGAM</name>
<dbReference type="Gene3D" id="3.30.870.10">
    <property type="entry name" value="Endonuclease Chain A"/>
    <property type="match status" value="3"/>
</dbReference>
<evidence type="ECO:0000256" key="5">
    <source>
        <dbReference type="PIRNR" id="PIRNR009376"/>
    </source>
</evidence>
<dbReference type="PANTHER" id="PTHR18896:SF186">
    <property type="entry name" value="PHOSPHOLIPASE D"/>
    <property type="match status" value="1"/>
</dbReference>
<evidence type="ECO:0000313" key="8">
    <source>
        <dbReference type="Proteomes" id="UP000076532"/>
    </source>
</evidence>
<proteinExistence type="inferred from homology"/>
<comment type="catalytic activity">
    <reaction evidence="5">
        <text>a 1,2-diacyl-sn-glycero-3-phosphocholine + H2O = a 1,2-diacyl-sn-glycero-3-phosphate + choline + H(+)</text>
        <dbReference type="Rhea" id="RHEA:14445"/>
        <dbReference type="ChEBI" id="CHEBI:15354"/>
        <dbReference type="ChEBI" id="CHEBI:15377"/>
        <dbReference type="ChEBI" id="CHEBI:15378"/>
        <dbReference type="ChEBI" id="CHEBI:57643"/>
        <dbReference type="ChEBI" id="CHEBI:58608"/>
        <dbReference type="EC" id="3.1.4.4"/>
    </reaction>
</comment>
<dbReference type="Proteomes" id="UP000076532">
    <property type="component" value="Unassembled WGS sequence"/>
</dbReference>
<evidence type="ECO:0000256" key="2">
    <source>
        <dbReference type="ARBA" id="ARBA00022801"/>
    </source>
</evidence>
<evidence type="ECO:0000259" key="6">
    <source>
        <dbReference type="PROSITE" id="PS50035"/>
    </source>
</evidence>
<keyword evidence="1" id="KW-0677">Repeat</keyword>
<evidence type="ECO:0000256" key="4">
    <source>
        <dbReference type="ARBA" id="ARBA00023098"/>
    </source>
</evidence>
<keyword evidence="4" id="KW-0443">Lipid metabolism</keyword>
<protein>
    <recommendedName>
        <fullName evidence="5">Phospholipase</fullName>
        <ecNumber evidence="5">3.1.4.4</ecNumber>
    </recommendedName>
</protein>
<dbReference type="SUPFAM" id="SSF56024">
    <property type="entry name" value="Phospholipase D/nuclease"/>
    <property type="match status" value="2"/>
</dbReference>
<dbReference type="AlphaFoldDB" id="A0A166CEZ5"/>
<organism evidence="7 8">
    <name type="scientific">Athelia psychrophila</name>
    <dbReference type="NCBI Taxonomy" id="1759441"/>
    <lineage>
        <taxon>Eukaryota</taxon>
        <taxon>Fungi</taxon>
        <taxon>Dikarya</taxon>
        <taxon>Basidiomycota</taxon>
        <taxon>Agaricomycotina</taxon>
        <taxon>Agaricomycetes</taxon>
        <taxon>Agaricomycetidae</taxon>
        <taxon>Atheliales</taxon>
        <taxon>Atheliaceae</taxon>
        <taxon>Athelia</taxon>
    </lineage>
</organism>
<sequence length="848" mass="97053">MNSLFDKAKEIAAKADSERARIFEHVRQEAIGLINPNRRHDDPDEKLRDQIRTEINSNHRFNSFADQREGNFVKWHIDGHDYMYALSEMLDSAEESIFILDWWLTPELYLRRPPAHHPEWRLDRLLKRKAEAGVKIYVVVYKEVTQTMSMSSHHTKAALDALHPNIACMRHPDHIGSKDNVEFWSHHEKVVVVDNKRACIGGLDLCFGRWDTHNHPLADVHPTDFSRTLYPGQDYNNARVLDFKDVPNYISNAVSILDTARMPWHDVHMTMQGPVVLDIIQHFTERWNEIKHRKYKDDARFDWLALPHNIDPPCNPAVARHPLREGWQSIGTHFKDHFSNPRDIDDAEPPQGYGNCRIQAVRSVCDWSHGVLTEHSIQNAYRQLIREAKHFIYIENQFFISNTKVEGPVKNIIAQALVERILRAAIAGQKFKVIVVIPEVPGFAGDIKSEAGLKTIMAAQYRTINRGGNSIYEVIRKSGYEPLDYIRFYHLRSYDRINAPYDSLISKMEVNSNVKFEQAQVALARQWMGDQADQPGGVDPIKEVFLKVSAPTPEGLVETGKATEIKLMKVPLPQSAEQARETVAKFESGANQLRGDDSVSDSVAQHKCNDHTTLADEKWLGTEEEEKNAYVTELCYIHTKCMIVDDRKVIMGSANLNDRSQKGDGDSEIAMVVEDGDMIDSRMDGADYQASRFAATLRRRLFKEHLGLLAPQPCDGPREHVTSFMRCAPTPNHDETDTREDQWVMDPLGDDFQARWKDTARVNREVFTELFRPVPSNLVRSWSAYDNYVPKVKTGHVVPEVPLARVKDRLARVKGTLVECPLDFLIDEKDFCEGLDWQGLNPTLAVYL</sequence>
<dbReference type="GO" id="GO:0035556">
    <property type="term" value="P:intracellular signal transduction"/>
    <property type="evidence" value="ECO:0007669"/>
    <property type="project" value="InterPro"/>
</dbReference>
<gene>
    <name evidence="7" type="ORF">FIBSPDRAFT_797583</name>
</gene>
<dbReference type="STRING" id="436010.A0A166CEZ5"/>
<keyword evidence="3 5" id="KW-0442">Lipid degradation</keyword>
<dbReference type="CDD" id="cd09138">
    <property type="entry name" value="PLDc_vPLD1_2_yPLD_like_1"/>
    <property type="match status" value="1"/>
</dbReference>
<dbReference type="PROSITE" id="PS50035">
    <property type="entry name" value="PLD"/>
    <property type="match status" value="2"/>
</dbReference>
<dbReference type="GO" id="GO:0009395">
    <property type="term" value="P:phospholipid catabolic process"/>
    <property type="evidence" value="ECO:0007669"/>
    <property type="project" value="TreeGrafter"/>
</dbReference>
<dbReference type="InterPro" id="IPR016555">
    <property type="entry name" value="PLipase_D_euk"/>
</dbReference>
<comment type="similarity">
    <text evidence="5">Belongs to the phospholipase D family.</text>
</comment>
<dbReference type="GO" id="GO:0004630">
    <property type="term" value="F:phospholipase D activity"/>
    <property type="evidence" value="ECO:0007669"/>
    <property type="project" value="UniProtKB-UniRule"/>
</dbReference>
<dbReference type="GO" id="GO:0006654">
    <property type="term" value="P:phosphatidic acid biosynthetic process"/>
    <property type="evidence" value="ECO:0007669"/>
    <property type="project" value="InterPro"/>
</dbReference>
<dbReference type="EC" id="3.1.4.4" evidence="5"/>
<feature type="domain" description="PLD phosphodiesterase" evidence="6">
    <location>
        <begin position="633"/>
        <end position="660"/>
    </location>
</feature>
<evidence type="ECO:0000256" key="3">
    <source>
        <dbReference type="ARBA" id="ARBA00022963"/>
    </source>
</evidence>
<accession>A0A166CEZ5</accession>